<feature type="region of interest" description="Disordered" evidence="3">
    <location>
        <begin position="285"/>
        <end position="304"/>
    </location>
</feature>
<comment type="caution">
    <text evidence="6">The sequence shown here is derived from an EMBL/GenBank/DDBJ whole genome shotgun (WGS) entry which is preliminary data.</text>
</comment>
<dbReference type="EMBL" id="CAVNYO010000173">
    <property type="protein sequence ID" value="CAK5271539.1"/>
    <property type="molecule type" value="Genomic_DNA"/>
</dbReference>
<evidence type="ECO:0000313" key="7">
    <source>
        <dbReference type="Proteomes" id="UP001295794"/>
    </source>
</evidence>
<dbReference type="GO" id="GO:0090575">
    <property type="term" value="C:RNA polymerase II transcription regulator complex"/>
    <property type="evidence" value="ECO:0007669"/>
    <property type="project" value="TreeGrafter"/>
</dbReference>
<evidence type="ECO:0000256" key="3">
    <source>
        <dbReference type="SAM" id="MobiDB-lite"/>
    </source>
</evidence>
<evidence type="ECO:0000259" key="4">
    <source>
        <dbReference type="PROSITE" id="PS50217"/>
    </source>
</evidence>
<dbReference type="PROSITE" id="PS00036">
    <property type="entry name" value="BZIP_BASIC"/>
    <property type="match status" value="1"/>
</dbReference>
<accession>A0AAD2K145</accession>
<feature type="region of interest" description="Disordered" evidence="3">
    <location>
        <begin position="251"/>
        <end position="279"/>
    </location>
</feature>
<dbReference type="InterPro" id="IPR046347">
    <property type="entry name" value="bZIP_sf"/>
</dbReference>
<dbReference type="InterPro" id="IPR050936">
    <property type="entry name" value="AP-1-like"/>
</dbReference>
<dbReference type="Gene3D" id="1.20.5.170">
    <property type="match status" value="1"/>
</dbReference>
<name>A0AAD2K145_9AGAR</name>
<dbReference type="PROSITE" id="PS50217">
    <property type="entry name" value="BZIP"/>
    <property type="match status" value="1"/>
</dbReference>
<dbReference type="PANTHER" id="PTHR40621:SF10">
    <property type="entry name" value="BZIP DOMAIN-CONTAINING PROTEIN"/>
    <property type="match status" value="1"/>
</dbReference>
<dbReference type="GO" id="GO:0001228">
    <property type="term" value="F:DNA-binding transcription activator activity, RNA polymerase II-specific"/>
    <property type="evidence" value="ECO:0007669"/>
    <property type="project" value="TreeGrafter"/>
</dbReference>
<keyword evidence="2" id="KW-0539">Nucleus</keyword>
<evidence type="ECO:0000256" key="2">
    <source>
        <dbReference type="ARBA" id="ARBA00023242"/>
    </source>
</evidence>
<dbReference type="PANTHER" id="PTHR40621">
    <property type="entry name" value="TRANSCRIPTION FACTOR KAPC-RELATED"/>
    <property type="match status" value="1"/>
</dbReference>
<dbReference type="EMBL" id="CAVNYO010000174">
    <property type="protein sequence ID" value="CAK5271554.1"/>
    <property type="molecule type" value="Genomic_DNA"/>
</dbReference>
<gene>
    <name evidence="5" type="ORF">MYCIT1_LOCUS16647</name>
    <name evidence="6" type="ORF">MYCIT1_LOCUS16679</name>
</gene>
<feature type="compositionally biased region" description="Acidic residues" evidence="3">
    <location>
        <begin position="289"/>
        <end position="298"/>
    </location>
</feature>
<organism evidence="6 7">
    <name type="scientific">Mycena citricolor</name>
    <dbReference type="NCBI Taxonomy" id="2018698"/>
    <lineage>
        <taxon>Eukaryota</taxon>
        <taxon>Fungi</taxon>
        <taxon>Dikarya</taxon>
        <taxon>Basidiomycota</taxon>
        <taxon>Agaricomycotina</taxon>
        <taxon>Agaricomycetes</taxon>
        <taxon>Agaricomycetidae</taxon>
        <taxon>Agaricales</taxon>
        <taxon>Marasmiineae</taxon>
        <taxon>Mycenaceae</taxon>
        <taxon>Mycena</taxon>
    </lineage>
</organism>
<dbReference type="SMART" id="SM00338">
    <property type="entry name" value="BRLZ"/>
    <property type="match status" value="1"/>
</dbReference>
<evidence type="ECO:0000313" key="5">
    <source>
        <dbReference type="EMBL" id="CAK5271539.1"/>
    </source>
</evidence>
<evidence type="ECO:0000313" key="6">
    <source>
        <dbReference type="EMBL" id="CAK5271554.1"/>
    </source>
</evidence>
<dbReference type="GO" id="GO:0000976">
    <property type="term" value="F:transcription cis-regulatory region binding"/>
    <property type="evidence" value="ECO:0007669"/>
    <property type="project" value="InterPro"/>
</dbReference>
<reference evidence="6" key="1">
    <citation type="submission" date="2023-11" db="EMBL/GenBank/DDBJ databases">
        <authorList>
            <person name="De Vega J J."/>
            <person name="De Vega J J."/>
        </authorList>
    </citation>
    <scope>NUCLEOTIDE SEQUENCE</scope>
</reference>
<sequence length="660" mass="71324">MRPAHSASPPQKLLAGPSCFVRVHGCREMSEKERERLPWPSHSACHHSDSAYGGHLTEHYKNPGRSLTTDITPNSKMQLESQTPLLTPPVFDSDFPSELSDIFHTELFASLPSTSAPSSSRGTSPSAFISILPGPEPNVYIASNTLDPLDLVEEQNNAALRADPSLSLPLIPPPYNLFAGSLNGIHSTPSISAPRSLPDTRLVFTIDPQLVDSPGSVAFSDFSPEPFSNSEDDEAATHLVRSAVRLKNRKGTVVGGGVKKGSPPPSSRPAPTNKENRATFRASMLLPQPEDEEEDEVPDDWRPPPEVFQKMTSKEKRQLRNKISARNFRVRRKEYISTLEQNIAERDQVLTAICEELGSAKNENTALRQEIAALKRALLESRGPAHTVLLSPRVPLSPPIRALTPSAALSSSLASTSSHRASLLVTPNVRKDLAANSRFWGGLSSPLGGGFTSVHTVTVPELSLSVFADMDGKLDTALDDTKALMPCSASSLGPRNGAPHLRGNALGDANSSAVGNSDAPHIHLWKGTTALTLHAPEHQDKTHSETPVTVIKLPTEPRASKHLQPPSSTADGLWQATSSLLLSGKPSLLGHQQALENHQVDAEVFAAYAAVVGSYFLLSSLGGAFWDAFTGHEASDEPRSFHRIWTGENDVRWQGDCEHR</sequence>
<feature type="domain" description="BZIP" evidence="4">
    <location>
        <begin position="311"/>
        <end position="374"/>
    </location>
</feature>
<dbReference type="Proteomes" id="UP001295794">
    <property type="component" value="Unassembled WGS sequence"/>
</dbReference>
<dbReference type="InterPro" id="IPR004827">
    <property type="entry name" value="bZIP"/>
</dbReference>
<protein>
    <recommendedName>
        <fullName evidence="4">BZIP domain-containing protein</fullName>
    </recommendedName>
</protein>
<keyword evidence="7" id="KW-1185">Reference proteome</keyword>
<dbReference type="SUPFAM" id="SSF57959">
    <property type="entry name" value="Leucine zipper domain"/>
    <property type="match status" value="1"/>
</dbReference>
<dbReference type="AlphaFoldDB" id="A0AAD2K145"/>
<proteinExistence type="predicted"/>
<dbReference type="CDD" id="cd14810">
    <property type="entry name" value="bZIP_u1"/>
    <property type="match status" value="1"/>
</dbReference>
<comment type="subcellular location">
    <subcellularLocation>
        <location evidence="1">Nucleus</location>
    </subcellularLocation>
</comment>
<evidence type="ECO:0000256" key="1">
    <source>
        <dbReference type="ARBA" id="ARBA00004123"/>
    </source>
</evidence>